<reference evidence="2" key="1">
    <citation type="submission" date="2019-02" db="EMBL/GenBank/DDBJ databases">
        <title>Draft genome of the type strain Pelomonas aquatica CCUG 52575T.</title>
        <authorList>
            <person name="Gomila M."/>
            <person name="Lalucat J."/>
        </authorList>
    </citation>
    <scope>NUCLEOTIDE SEQUENCE</scope>
    <source>
        <strain evidence="2">CCUG 52575</strain>
    </source>
</reference>
<dbReference type="AlphaFoldDB" id="A0A9X4LHG9"/>
<dbReference type="EMBL" id="SGUG01000014">
    <property type="protein sequence ID" value="MDG0863016.1"/>
    <property type="molecule type" value="Genomic_DNA"/>
</dbReference>
<evidence type="ECO:0000259" key="1">
    <source>
        <dbReference type="Pfam" id="PF01526"/>
    </source>
</evidence>
<sequence length="85" mass="9661">MRAPDKTGSHALLSNILLAWNTAQIQAVADRRKKQMHAIGESWLRHIGPAHFGHVNFRGMLTFGVEKYLDALLRDQETVRRRAQG</sequence>
<protein>
    <recommendedName>
        <fullName evidence="1">Tn3 transposase DDE domain-containing protein</fullName>
    </recommendedName>
</protein>
<keyword evidence="3" id="KW-1185">Reference proteome</keyword>
<proteinExistence type="predicted"/>
<evidence type="ECO:0000313" key="3">
    <source>
        <dbReference type="Proteomes" id="UP001152766"/>
    </source>
</evidence>
<accession>A0A9X4LHG9</accession>
<dbReference type="GO" id="GO:0004803">
    <property type="term" value="F:transposase activity"/>
    <property type="evidence" value="ECO:0007669"/>
    <property type="project" value="InterPro"/>
</dbReference>
<evidence type="ECO:0000313" key="2">
    <source>
        <dbReference type="EMBL" id="MDG0863016.1"/>
    </source>
</evidence>
<feature type="domain" description="Tn3 transposase DDE" evidence="1">
    <location>
        <begin position="7"/>
        <end position="59"/>
    </location>
</feature>
<dbReference type="Proteomes" id="UP001152766">
    <property type="component" value="Unassembled WGS sequence"/>
</dbReference>
<dbReference type="GO" id="GO:0006313">
    <property type="term" value="P:DNA transposition"/>
    <property type="evidence" value="ECO:0007669"/>
    <property type="project" value="InterPro"/>
</dbReference>
<comment type="caution">
    <text evidence="2">The sequence shown here is derived from an EMBL/GenBank/DDBJ whole genome shotgun (WGS) entry which is preliminary data.</text>
</comment>
<dbReference type="RefSeq" id="WP_268153903.1">
    <property type="nucleotide sequence ID" value="NZ_JAPPUW010000029.1"/>
</dbReference>
<name>A0A9X4LHG9_9BURK</name>
<dbReference type="InterPro" id="IPR002513">
    <property type="entry name" value="Tn3_Tnp_DDE_dom"/>
</dbReference>
<organism evidence="2 3">
    <name type="scientific">Pelomonas aquatica</name>
    <dbReference type="NCBI Taxonomy" id="431058"/>
    <lineage>
        <taxon>Bacteria</taxon>
        <taxon>Pseudomonadati</taxon>
        <taxon>Pseudomonadota</taxon>
        <taxon>Betaproteobacteria</taxon>
        <taxon>Burkholderiales</taxon>
        <taxon>Sphaerotilaceae</taxon>
        <taxon>Roseateles</taxon>
    </lineage>
</organism>
<dbReference type="Pfam" id="PF01526">
    <property type="entry name" value="DDE_Tnp_Tn3"/>
    <property type="match status" value="1"/>
</dbReference>
<gene>
    <name evidence="2" type="ORF">EXJ73_11085</name>
</gene>